<feature type="compositionally biased region" description="Basic residues" evidence="1">
    <location>
        <begin position="1"/>
        <end position="12"/>
    </location>
</feature>
<proteinExistence type="predicted"/>
<feature type="region of interest" description="Disordered" evidence="1">
    <location>
        <begin position="1"/>
        <end position="35"/>
    </location>
</feature>
<comment type="caution">
    <text evidence="2">The sequence shown here is derived from an EMBL/GenBank/DDBJ whole genome shotgun (WGS) entry which is preliminary data.</text>
</comment>
<dbReference type="EMBL" id="VSRR010057908">
    <property type="protein sequence ID" value="MPC81755.1"/>
    <property type="molecule type" value="Genomic_DNA"/>
</dbReference>
<sequence>MVARHPHAHARALLHPLGQEGGGGRGVGMDNSARH</sequence>
<gene>
    <name evidence="2" type="ORF">E2C01_076388</name>
</gene>
<name>A0A5B7IHP1_PORTR</name>
<organism evidence="2 3">
    <name type="scientific">Portunus trituberculatus</name>
    <name type="common">Swimming crab</name>
    <name type="synonym">Neptunus trituberculatus</name>
    <dbReference type="NCBI Taxonomy" id="210409"/>
    <lineage>
        <taxon>Eukaryota</taxon>
        <taxon>Metazoa</taxon>
        <taxon>Ecdysozoa</taxon>
        <taxon>Arthropoda</taxon>
        <taxon>Crustacea</taxon>
        <taxon>Multicrustacea</taxon>
        <taxon>Malacostraca</taxon>
        <taxon>Eumalacostraca</taxon>
        <taxon>Eucarida</taxon>
        <taxon>Decapoda</taxon>
        <taxon>Pleocyemata</taxon>
        <taxon>Brachyura</taxon>
        <taxon>Eubrachyura</taxon>
        <taxon>Portunoidea</taxon>
        <taxon>Portunidae</taxon>
        <taxon>Portuninae</taxon>
        <taxon>Portunus</taxon>
    </lineage>
</organism>
<accession>A0A5B7IHP1</accession>
<evidence type="ECO:0000313" key="3">
    <source>
        <dbReference type="Proteomes" id="UP000324222"/>
    </source>
</evidence>
<evidence type="ECO:0000313" key="2">
    <source>
        <dbReference type="EMBL" id="MPC81755.1"/>
    </source>
</evidence>
<dbReference type="Proteomes" id="UP000324222">
    <property type="component" value="Unassembled WGS sequence"/>
</dbReference>
<evidence type="ECO:0000256" key="1">
    <source>
        <dbReference type="SAM" id="MobiDB-lite"/>
    </source>
</evidence>
<protein>
    <submittedName>
        <fullName evidence="2">Uncharacterized protein</fullName>
    </submittedName>
</protein>
<reference evidence="2 3" key="1">
    <citation type="submission" date="2019-05" db="EMBL/GenBank/DDBJ databases">
        <title>Another draft genome of Portunus trituberculatus and its Hox gene families provides insights of decapod evolution.</title>
        <authorList>
            <person name="Jeong J.-H."/>
            <person name="Song I."/>
            <person name="Kim S."/>
            <person name="Choi T."/>
            <person name="Kim D."/>
            <person name="Ryu S."/>
            <person name="Kim W."/>
        </authorList>
    </citation>
    <scope>NUCLEOTIDE SEQUENCE [LARGE SCALE GENOMIC DNA]</scope>
    <source>
        <tissue evidence="2">Muscle</tissue>
    </source>
</reference>
<dbReference type="AlphaFoldDB" id="A0A5B7IHP1"/>
<keyword evidence="3" id="KW-1185">Reference proteome</keyword>